<gene>
    <name evidence="10" type="ORF">ZIOFF_067711</name>
</gene>
<dbReference type="EMBL" id="JACMSC010000019">
    <property type="protein sequence ID" value="KAG6473793.1"/>
    <property type="molecule type" value="Genomic_DNA"/>
</dbReference>
<comment type="caution">
    <text evidence="10">The sequence shown here is derived from an EMBL/GenBank/DDBJ whole genome shotgun (WGS) entry which is preliminary data.</text>
</comment>
<dbReference type="Proteomes" id="UP000734854">
    <property type="component" value="Unassembled WGS sequence"/>
</dbReference>
<dbReference type="AlphaFoldDB" id="A0A8J5EUS2"/>
<dbReference type="InterPro" id="IPR004240">
    <property type="entry name" value="EMP70"/>
</dbReference>
<proteinExistence type="inferred from homology"/>
<keyword evidence="8 9" id="KW-0472">Membrane</keyword>
<comment type="similarity">
    <text evidence="3 9">Belongs to the nonaspanin (TM9SF) (TC 9.A.2) family.</text>
</comment>
<name>A0A8J5EUS2_ZINOF</name>
<evidence type="ECO:0000256" key="5">
    <source>
        <dbReference type="ARBA" id="ARBA00022729"/>
    </source>
</evidence>
<evidence type="ECO:0000256" key="6">
    <source>
        <dbReference type="ARBA" id="ARBA00022753"/>
    </source>
</evidence>
<evidence type="ECO:0000256" key="2">
    <source>
        <dbReference type="ARBA" id="ARBA00004653"/>
    </source>
</evidence>
<sequence>MLISDVAKFRNAVSKDYCLEMFYDSLSTWRFVVKDRVIEISVHHECTHNAKWKETKTTFEKRMEKYSHPLHSLIVWRFIGSSYTRVSILLLTGFLATILMQMLKNDFVK</sequence>
<dbReference type="PANTHER" id="PTHR10766:SF169">
    <property type="entry name" value="TRANSMEMBRANE 9 SUPERFAMILY MEMBER"/>
    <property type="match status" value="1"/>
</dbReference>
<dbReference type="GO" id="GO:0072657">
    <property type="term" value="P:protein localization to membrane"/>
    <property type="evidence" value="ECO:0007669"/>
    <property type="project" value="TreeGrafter"/>
</dbReference>
<accession>A0A8J5EUS2</accession>
<dbReference type="Pfam" id="PF02990">
    <property type="entry name" value="EMP70"/>
    <property type="match status" value="1"/>
</dbReference>
<comment type="subcellular location">
    <subcellularLocation>
        <location evidence="1">Endosome membrane</location>
        <topology evidence="1">Multi-pass membrane protein</topology>
    </subcellularLocation>
    <subcellularLocation>
        <location evidence="2">Golgi apparatus membrane</location>
        <topology evidence="2">Multi-pass membrane protein</topology>
    </subcellularLocation>
</comment>
<keyword evidence="5" id="KW-0732">Signal</keyword>
<evidence type="ECO:0000313" key="11">
    <source>
        <dbReference type="Proteomes" id="UP000734854"/>
    </source>
</evidence>
<dbReference type="GO" id="GO:0000139">
    <property type="term" value="C:Golgi membrane"/>
    <property type="evidence" value="ECO:0007669"/>
    <property type="project" value="UniProtKB-SubCell"/>
</dbReference>
<keyword evidence="6" id="KW-0967">Endosome</keyword>
<keyword evidence="11" id="KW-1185">Reference proteome</keyword>
<protein>
    <recommendedName>
        <fullName evidence="9">Transmembrane 9 superfamily member</fullName>
    </recommendedName>
</protein>
<organism evidence="10 11">
    <name type="scientific">Zingiber officinale</name>
    <name type="common">Ginger</name>
    <name type="synonym">Amomum zingiber</name>
    <dbReference type="NCBI Taxonomy" id="94328"/>
    <lineage>
        <taxon>Eukaryota</taxon>
        <taxon>Viridiplantae</taxon>
        <taxon>Streptophyta</taxon>
        <taxon>Embryophyta</taxon>
        <taxon>Tracheophyta</taxon>
        <taxon>Spermatophyta</taxon>
        <taxon>Magnoliopsida</taxon>
        <taxon>Liliopsida</taxon>
        <taxon>Zingiberales</taxon>
        <taxon>Zingiberaceae</taxon>
        <taxon>Zingiber</taxon>
    </lineage>
</organism>
<evidence type="ECO:0000256" key="4">
    <source>
        <dbReference type="ARBA" id="ARBA00022692"/>
    </source>
</evidence>
<comment type="caution">
    <text evidence="9">Lacks conserved residue(s) required for the propagation of feature annotation.</text>
</comment>
<evidence type="ECO:0000256" key="3">
    <source>
        <dbReference type="ARBA" id="ARBA00005227"/>
    </source>
</evidence>
<keyword evidence="4 9" id="KW-0812">Transmembrane</keyword>
<evidence type="ECO:0000256" key="8">
    <source>
        <dbReference type="ARBA" id="ARBA00023136"/>
    </source>
</evidence>
<reference evidence="10 11" key="1">
    <citation type="submission" date="2020-08" db="EMBL/GenBank/DDBJ databases">
        <title>Plant Genome Project.</title>
        <authorList>
            <person name="Zhang R.-G."/>
        </authorList>
    </citation>
    <scope>NUCLEOTIDE SEQUENCE [LARGE SCALE GENOMIC DNA]</scope>
    <source>
        <tissue evidence="10">Rhizome</tissue>
    </source>
</reference>
<feature type="transmembrane region" description="Helical" evidence="9">
    <location>
        <begin position="86"/>
        <end position="103"/>
    </location>
</feature>
<evidence type="ECO:0000256" key="7">
    <source>
        <dbReference type="ARBA" id="ARBA00022989"/>
    </source>
</evidence>
<evidence type="ECO:0000313" key="10">
    <source>
        <dbReference type="EMBL" id="KAG6473793.1"/>
    </source>
</evidence>
<dbReference type="PANTHER" id="PTHR10766">
    <property type="entry name" value="TRANSMEMBRANE 9 SUPERFAMILY PROTEIN"/>
    <property type="match status" value="1"/>
</dbReference>
<dbReference type="GO" id="GO:0010008">
    <property type="term" value="C:endosome membrane"/>
    <property type="evidence" value="ECO:0007669"/>
    <property type="project" value="UniProtKB-SubCell"/>
</dbReference>
<evidence type="ECO:0000256" key="9">
    <source>
        <dbReference type="RuleBase" id="RU363079"/>
    </source>
</evidence>
<keyword evidence="7 9" id="KW-1133">Transmembrane helix</keyword>
<evidence type="ECO:0000256" key="1">
    <source>
        <dbReference type="ARBA" id="ARBA00004337"/>
    </source>
</evidence>